<feature type="region of interest" description="Disordered" evidence="1">
    <location>
        <begin position="178"/>
        <end position="202"/>
    </location>
</feature>
<dbReference type="RefSeq" id="WP_183625380.1">
    <property type="nucleotide sequence ID" value="NZ_JACHWJ010000003.1"/>
</dbReference>
<dbReference type="InterPro" id="IPR036397">
    <property type="entry name" value="RNaseH_sf"/>
</dbReference>
<evidence type="ECO:0000256" key="1">
    <source>
        <dbReference type="SAM" id="MobiDB-lite"/>
    </source>
</evidence>
<dbReference type="AlphaFoldDB" id="A0A7W4UPS5"/>
<protein>
    <submittedName>
        <fullName evidence="3">Transposase InsO family protein</fullName>
    </submittedName>
</protein>
<reference evidence="3 4" key="1">
    <citation type="submission" date="2020-08" db="EMBL/GenBank/DDBJ databases">
        <title>Sequencing the genomes of 1000 actinobacteria strains.</title>
        <authorList>
            <person name="Klenk H.-P."/>
        </authorList>
    </citation>
    <scope>NUCLEOTIDE SEQUENCE [LARGE SCALE GENOMIC DNA]</scope>
    <source>
        <strain evidence="3 4">DSM 20419</strain>
    </source>
</reference>
<evidence type="ECO:0000313" key="3">
    <source>
        <dbReference type="EMBL" id="MBB2958389.1"/>
    </source>
</evidence>
<organism evidence="3 4">
    <name type="scientific">Pseudoclavibacter helvolus</name>
    <dbReference type="NCBI Taxonomy" id="255205"/>
    <lineage>
        <taxon>Bacteria</taxon>
        <taxon>Bacillati</taxon>
        <taxon>Actinomycetota</taxon>
        <taxon>Actinomycetes</taxon>
        <taxon>Micrococcales</taxon>
        <taxon>Microbacteriaceae</taxon>
        <taxon>Pseudoclavibacter</taxon>
    </lineage>
</organism>
<gene>
    <name evidence="3" type="ORF">FHX72_002534</name>
</gene>
<sequence length="202" mass="23081">MWSWDITDLYSPWRGKTFKAYKVIDIYSRRIVGFRVEDREVDSLARDMFEDAIRAHGAPQFVHADSGAAMRSTLLRDALAAHGVGMSHNRPYTSNDNPFSEAGFRTMKYRPGYPKVFTDLDAARAYIQDYVIWYNTEHRHSAIALFTPAQVHDGSWRQIWTARDTALQVYHDAHPARFRARPKTPSPASRVGINLPNEPVAA</sequence>
<dbReference type="InterPro" id="IPR001584">
    <property type="entry name" value="Integrase_cat-core"/>
</dbReference>
<accession>A0A7W4UPS5</accession>
<keyword evidence="4" id="KW-1185">Reference proteome</keyword>
<dbReference type="PANTHER" id="PTHR46889">
    <property type="entry name" value="TRANSPOSASE INSF FOR INSERTION SEQUENCE IS3B-RELATED"/>
    <property type="match status" value="1"/>
</dbReference>
<dbReference type="InterPro" id="IPR012337">
    <property type="entry name" value="RNaseH-like_sf"/>
</dbReference>
<evidence type="ECO:0000259" key="2">
    <source>
        <dbReference type="PROSITE" id="PS50994"/>
    </source>
</evidence>
<evidence type="ECO:0000313" key="4">
    <source>
        <dbReference type="Proteomes" id="UP000545286"/>
    </source>
</evidence>
<feature type="domain" description="Integrase catalytic" evidence="2">
    <location>
        <begin position="1"/>
        <end position="156"/>
    </location>
</feature>
<dbReference type="PROSITE" id="PS50994">
    <property type="entry name" value="INTEGRASE"/>
    <property type="match status" value="1"/>
</dbReference>
<dbReference type="PANTHER" id="PTHR46889:SF4">
    <property type="entry name" value="TRANSPOSASE INSO FOR INSERTION SEQUENCE ELEMENT IS911B-RELATED"/>
    <property type="match status" value="1"/>
</dbReference>
<dbReference type="EMBL" id="JACHWJ010000003">
    <property type="protein sequence ID" value="MBB2958389.1"/>
    <property type="molecule type" value="Genomic_DNA"/>
</dbReference>
<dbReference type="Pfam" id="PF13683">
    <property type="entry name" value="rve_3"/>
    <property type="match status" value="1"/>
</dbReference>
<comment type="caution">
    <text evidence="3">The sequence shown here is derived from an EMBL/GenBank/DDBJ whole genome shotgun (WGS) entry which is preliminary data.</text>
</comment>
<dbReference type="GO" id="GO:0015074">
    <property type="term" value="P:DNA integration"/>
    <property type="evidence" value="ECO:0007669"/>
    <property type="project" value="InterPro"/>
</dbReference>
<dbReference type="Gene3D" id="3.30.420.10">
    <property type="entry name" value="Ribonuclease H-like superfamily/Ribonuclease H"/>
    <property type="match status" value="1"/>
</dbReference>
<dbReference type="GO" id="GO:0003676">
    <property type="term" value="F:nucleic acid binding"/>
    <property type="evidence" value="ECO:0007669"/>
    <property type="project" value="InterPro"/>
</dbReference>
<name>A0A7W4UPS5_9MICO</name>
<dbReference type="SUPFAM" id="SSF53098">
    <property type="entry name" value="Ribonuclease H-like"/>
    <property type="match status" value="1"/>
</dbReference>
<proteinExistence type="predicted"/>
<dbReference type="Proteomes" id="UP000545286">
    <property type="component" value="Unassembled WGS sequence"/>
</dbReference>
<dbReference type="InterPro" id="IPR050900">
    <property type="entry name" value="Transposase_IS3/IS150/IS904"/>
</dbReference>